<keyword evidence="8" id="KW-1185">Reference proteome</keyword>
<accession>A0ABD1MK35</accession>
<keyword evidence="2 4" id="KW-0863">Zinc-finger</keyword>
<dbReference type="InterPro" id="IPR003656">
    <property type="entry name" value="Znf_BED"/>
</dbReference>
<proteinExistence type="predicted"/>
<sequence length="159" mass="17449">MSGSGSNSSSDVVRGSSTSTIKNKNSPGNRTDVGWKHGTDIQGNGKKVKCNYCSKIVSGGIFRFKHHLDGTREDSEPCATVPEEVKLLMMKIVVEAKEASLKKRRLNSIGEDDEESKEVETNFFQRRLASKGRGKGKISTCSGGGVKSTINQMMKKWYK</sequence>
<evidence type="ECO:0000256" key="5">
    <source>
        <dbReference type="SAM" id="MobiDB-lite"/>
    </source>
</evidence>
<dbReference type="GO" id="GO:0008270">
    <property type="term" value="F:zinc ion binding"/>
    <property type="evidence" value="ECO:0007669"/>
    <property type="project" value="UniProtKB-KW"/>
</dbReference>
<reference evidence="7 8" key="1">
    <citation type="submission" date="2024-08" db="EMBL/GenBank/DDBJ databases">
        <title>Insights into the chromosomal genome structure of Flemingia macrophylla.</title>
        <authorList>
            <person name="Ding Y."/>
            <person name="Zhao Y."/>
            <person name="Bi W."/>
            <person name="Wu M."/>
            <person name="Zhao G."/>
            <person name="Gong Y."/>
            <person name="Li W."/>
            <person name="Zhang P."/>
        </authorList>
    </citation>
    <scope>NUCLEOTIDE SEQUENCE [LARGE SCALE GENOMIC DNA]</scope>
    <source>
        <strain evidence="7">DYQJB</strain>
        <tissue evidence="7">Leaf</tissue>
    </source>
</reference>
<protein>
    <recommendedName>
        <fullName evidence="6">BED-type domain-containing protein</fullName>
    </recommendedName>
</protein>
<evidence type="ECO:0000313" key="8">
    <source>
        <dbReference type="Proteomes" id="UP001603857"/>
    </source>
</evidence>
<dbReference type="PANTHER" id="PTHR46951:SF2">
    <property type="entry name" value="BED-TYPE DOMAIN-CONTAINING PROTEIN"/>
    <property type="match status" value="1"/>
</dbReference>
<feature type="region of interest" description="Disordered" evidence="5">
    <location>
        <begin position="1"/>
        <end position="40"/>
    </location>
</feature>
<dbReference type="EMBL" id="JBGMDY010000004">
    <property type="protein sequence ID" value="KAL2336178.1"/>
    <property type="molecule type" value="Genomic_DNA"/>
</dbReference>
<dbReference type="Pfam" id="PF02892">
    <property type="entry name" value="zf-BED"/>
    <property type="match status" value="1"/>
</dbReference>
<evidence type="ECO:0000313" key="7">
    <source>
        <dbReference type="EMBL" id="KAL2336178.1"/>
    </source>
</evidence>
<dbReference type="PANTHER" id="PTHR46951">
    <property type="entry name" value="BED-TYPE DOMAIN-CONTAINING PROTEIN"/>
    <property type="match status" value="1"/>
</dbReference>
<evidence type="ECO:0000256" key="3">
    <source>
        <dbReference type="ARBA" id="ARBA00022833"/>
    </source>
</evidence>
<feature type="compositionally biased region" description="Low complexity" evidence="5">
    <location>
        <begin position="1"/>
        <end position="20"/>
    </location>
</feature>
<dbReference type="PROSITE" id="PS50808">
    <property type="entry name" value="ZF_BED"/>
    <property type="match status" value="1"/>
</dbReference>
<evidence type="ECO:0000256" key="1">
    <source>
        <dbReference type="ARBA" id="ARBA00022723"/>
    </source>
</evidence>
<organism evidence="7 8">
    <name type="scientific">Flemingia macrophylla</name>
    <dbReference type="NCBI Taxonomy" id="520843"/>
    <lineage>
        <taxon>Eukaryota</taxon>
        <taxon>Viridiplantae</taxon>
        <taxon>Streptophyta</taxon>
        <taxon>Embryophyta</taxon>
        <taxon>Tracheophyta</taxon>
        <taxon>Spermatophyta</taxon>
        <taxon>Magnoliopsida</taxon>
        <taxon>eudicotyledons</taxon>
        <taxon>Gunneridae</taxon>
        <taxon>Pentapetalae</taxon>
        <taxon>rosids</taxon>
        <taxon>fabids</taxon>
        <taxon>Fabales</taxon>
        <taxon>Fabaceae</taxon>
        <taxon>Papilionoideae</taxon>
        <taxon>50 kb inversion clade</taxon>
        <taxon>NPAAA clade</taxon>
        <taxon>indigoferoid/millettioid clade</taxon>
        <taxon>Phaseoleae</taxon>
        <taxon>Flemingia</taxon>
    </lineage>
</organism>
<dbReference type="AlphaFoldDB" id="A0ABD1MK35"/>
<keyword evidence="1" id="KW-0479">Metal-binding</keyword>
<comment type="caution">
    <text evidence="7">The sequence shown here is derived from an EMBL/GenBank/DDBJ whole genome shotgun (WGS) entry which is preliminary data.</text>
</comment>
<evidence type="ECO:0000256" key="2">
    <source>
        <dbReference type="ARBA" id="ARBA00022771"/>
    </source>
</evidence>
<keyword evidence="3" id="KW-0862">Zinc</keyword>
<evidence type="ECO:0000259" key="6">
    <source>
        <dbReference type="PROSITE" id="PS50808"/>
    </source>
</evidence>
<dbReference type="Proteomes" id="UP001603857">
    <property type="component" value="Unassembled WGS sequence"/>
</dbReference>
<gene>
    <name evidence="7" type="ORF">Fmac_010624</name>
</gene>
<name>A0ABD1MK35_9FABA</name>
<feature type="domain" description="BED-type" evidence="6">
    <location>
        <begin position="29"/>
        <end position="85"/>
    </location>
</feature>
<evidence type="ECO:0000256" key="4">
    <source>
        <dbReference type="PROSITE-ProRule" id="PRU00027"/>
    </source>
</evidence>